<dbReference type="Proteomes" id="UP000027997">
    <property type="component" value="Unassembled WGS sequence"/>
</dbReference>
<keyword evidence="2" id="KW-1185">Reference proteome</keyword>
<proteinExistence type="predicted"/>
<evidence type="ECO:0000313" key="2">
    <source>
        <dbReference type="Proteomes" id="UP000027997"/>
    </source>
</evidence>
<sequence length="74" mass="8408">MKQIKVAVRKKGSKSTQALSDVDNELKQTLERLAKKGLNPMQMCQKLIEHGVEHPGGGDWTYDRVVEECERLKV</sequence>
<organism evidence="1 2">
    <name type="scientific">Endozoicomonas elysicola</name>
    <dbReference type="NCBI Taxonomy" id="305900"/>
    <lineage>
        <taxon>Bacteria</taxon>
        <taxon>Pseudomonadati</taxon>
        <taxon>Pseudomonadota</taxon>
        <taxon>Gammaproteobacteria</taxon>
        <taxon>Oceanospirillales</taxon>
        <taxon>Endozoicomonadaceae</taxon>
        <taxon>Endozoicomonas</taxon>
    </lineage>
</organism>
<comment type="caution">
    <text evidence="1">The sequence shown here is derived from an EMBL/GenBank/DDBJ whole genome shotgun (WGS) entry which is preliminary data.</text>
</comment>
<protein>
    <submittedName>
        <fullName evidence="1">Uncharacterized protein</fullName>
    </submittedName>
</protein>
<evidence type="ECO:0000313" key="1">
    <source>
        <dbReference type="EMBL" id="KEI71137.1"/>
    </source>
</evidence>
<dbReference type="AlphaFoldDB" id="A0A081KAG1"/>
<dbReference type="RefSeq" id="WP_020582684.1">
    <property type="nucleotide sequence ID" value="NZ_JOJP01000001.1"/>
</dbReference>
<dbReference type="EMBL" id="JOJP01000001">
    <property type="protein sequence ID" value="KEI71137.1"/>
    <property type="molecule type" value="Genomic_DNA"/>
</dbReference>
<reference evidence="1 2" key="1">
    <citation type="submission" date="2014-06" db="EMBL/GenBank/DDBJ databases">
        <title>Whole Genome Sequences of Three Symbiotic Endozoicomonas Bacteria.</title>
        <authorList>
            <person name="Neave M.J."/>
            <person name="Apprill A."/>
            <person name="Voolstra C.R."/>
        </authorList>
    </citation>
    <scope>NUCLEOTIDE SEQUENCE [LARGE SCALE GENOMIC DNA]</scope>
    <source>
        <strain evidence="1 2">DSM 22380</strain>
    </source>
</reference>
<gene>
    <name evidence="1" type="ORF">GV64_10610</name>
</gene>
<name>A0A081KAG1_9GAMM</name>
<accession>A0A081KAG1</accession>